<gene>
    <name evidence="7" type="ORF">JOF53_001963</name>
</gene>
<dbReference type="EMBL" id="JAGIOO010000001">
    <property type="protein sequence ID" value="MBP2473091.1"/>
    <property type="molecule type" value="Genomic_DNA"/>
</dbReference>
<dbReference type="InterPro" id="IPR050109">
    <property type="entry name" value="HTH-type_TetR-like_transc_reg"/>
</dbReference>
<keyword evidence="1" id="KW-0805">Transcription regulation</keyword>
<dbReference type="Proteomes" id="UP001519363">
    <property type="component" value="Unassembled WGS sequence"/>
</dbReference>
<proteinExistence type="predicted"/>
<evidence type="ECO:0000256" key="2">
    <source>
        <dbReference type="ARBA" id="ARBA00023125"/>
    </source>
</evidence>
<comment type="caution">
    <text evidence="7">The sequence shown here is derived from an EMBL/GenBank/DDBJ whole genome shotgun (WGS) entry which is preliminary data.</text>
</comment>
<keyword evidence="3" id="KW-0804">Transcription</keyword>
<dbReference type="SUPFAM" id="SSF48498">
    <property type="entry name" value="Tetracyclin repressor-like, C-terminal domain"/>
    <property type="match status" value="1"/>
</dbReference>
<dbReference type="PANTHER" id="PTHR30055">
    <property type="entry name" value="HTH-TYPE TRANSCRIPTIONAL REGULATOR RUTR"/>
    <property type="match status" value="1"/>
</dbReference>
<sequence>MAAGTTRPLRADAARNLERIIGAARDLFREGRFDASLEEIAARAKVSPATLYRRFASRVELLSAVMMAHSTPALRAAAERARQVEDPVEAMLVMLEESLRVAVIERRLLCAADVAGALTFDLEGPLYAPLAEFLRRAQAEGRIRADLDAEDLPPLVMMLIGSLSPLEKHGGHWRRYLRLALDGMAPAAATPLPPRYPVQVPPNGTPPRDPAD</sequence>
<dbReference type="SUPFAM" id="SSF46689">
    <property type="entry name" value="Homeodomain-like"/>
    <property type="match status" value="1"/>
</dbReference>
<dbReference type="PANTHER" id="PTHR30055:SF234">
    <property type="entry name" value="HTH-TYPE TRANSCRIPTIONAL REGULATOR BETI"/>
    <property type="match status" value="1"/>
</dbReference>
<evidence type="ECO:0000256" key="3">
    <source>
        <dbReference type="ARBA" id="ARBA00023163"/>
    </source>
</evidence>
<organism evidence="7 8">
    <name type="scientific">Crossiella equi</name>
    <dbReference type="NCBI Taxonomy" id="130796"/>
    <lineage>
        <taxon>Bacteria</taxon>
        <taxon>Bacillati</taxon>
        <taxon>Actinomycetota</taxon>
        <taxon>Actinomycetes</taxon>
        <taxon>Pseudonocardiales</taxon>
        <taxon>Pseudonocardiaceae</taxon>
        <taxon>Crossiella</taxon>
    </lineage>
</organism>
<evidence type="ECO:0000256" key="4">
    <source>
        <dbReference type="PROSITE-ProRule" id="PRU00335"/>
    </source>
</evidence>
<dbReference type="InterPro" id="IPR001647">
    <property type="entry name" value="HTH_TetR"/>
</dbReference>
<reference evidence="7 8" key="1">
    <citation type="submission" date="2021-03" db="EMBL/GenBank/DDBJ databases">
        <title>Sequencing the genomes of 1000 actinobacteria strains.</title>
        <authorList>
            <person name="Klenk H.-P."/>
        </authorList>
    </citation>
    <scope>NUCLEOTIDE SEQUENCE [LARGE SCALE GENOMIC DNA]</scope>
    <source>
        <strain evidence="7 8">DSM 44580</strain>
    </source>
</reference>
<feature type="region of interest" description="Disordered" evidence="5">
    <location>
        <begin position="191"/>
        <end position="212"/>
    </location>
</feature>
<keyword evidence="8" id="KW-1185">Reference proteome</keyword>
<dbReference type="InterPro" id="IPR036271">
    <property type="entry name" value="Tet_transcr_reg_TetR-rel_C_sf"/>
</dbReference>
<evidence type="ECO:0000256" key="5">
    <source>
        <dbReference type="SAM" id="MobiDB-lite"/>
    </source>
</evidence>
<dbReference type="RefSeq" id="WP_209706685.1">
    <property type="nucleotide sequence ID" value="NZ_JAGIOO010000001.1"/>
</dbReference>
<dbReference type="PRINTS" id="PR00455">
    <property type="entry name" value="HTHTETR"/>
</dbReference>
<dbReference type="Gene3D" id="1.10.357.10">
    <property type="entry name" value="Tetracycline Repressor, domain 2"/>
    <property type="match status" value="1"/>
</dbReference>
<feature type="domain" description="HTH tetR-type" evidence="6">
    <location>
        <begin position="14"/>
        <end position="73"/>
    </location>
</feature>
<dbReference type="Pfam" id="PF00440">
    <property type="entry name" value="TetR_N"/>
    <property type="match status" value="1"/>
</dbReference>
<evidence type="ECO:0000256" key="1">
    <source>
        <dbReference type="ARBA" id="ARBA00023015"/>
    </source>
</evidence>
<feature type="DNA-binding region" description="H-T-H motif" evidence="4">
    <location>
        <begin position="36"/>
        <end position="55"/>
    </location>
</feature>
<evidence type="ECO:0000313" key="8">
    <source>
        <dbReference type="Proteomes" id="UP001519363"/>
    </source>
</evidence>
<evidence type="ECO:0000313" key="7">
    <source>
        <dbReference type="EMBL" id="MBP2473091.1"/>
    </source>
</evidence>
<name>A0ABS5A9X3_9PSEU</name>
<dbReference type="PROSITE" id="PS50977">
    <property type="entry name" value="HTH_TETR_2"/>
    <property type="match status" value="1"/>
</dbReference>
<dbReference type="InterPro" id="IPR009057">
    <property type="entry name" value="Homeodomain-like_sf"/>
</dbReference>
<evidence type="ECO:0000259" key="6">
    <source>
        <dbReference type="PROSITE" id="PS50977"/>
    </source>
</evidence>
<protein>
    <submittedName>
        <fullName evidence="7">AcrR family transcriptional regulator</fullName>
    </submittedName>
</protein>
<keyword evidence="2 4" id="KW-0238">DNA-binding</keyword>
<accession>A0ABS5A9X3</accession>